<dbReference type="Proteomes" id="UP001470230">
    <property type="component" value="Unassembled WGS sequence"/>
</dbReference>
<reference evidence="1 2" key="1">
    <citation type="submission" date="2024-04" db="EMBL/GenBank/DDBJ databases">
        <title>Tritrichomonas musculus Genome.</title>
        <authorList>
            <person name="Alves-Ferreira E."/>
            <person name="Grigg M."/>
            <person name="Lorenzi H."/>
            <person name="Galac M."/>
        </authorList>
    </citation>
    <scope>NUCLEOTIDE SEQUENCE [LARGE SCALE GENOMIC DNA]</scope>
    <source>
        <strain evidence="1 2">EAF2021</strain>
    </source>
</reference>
<keyword evidence="2" id="KW-1185">Reference proteome</keyword>
<evidence type="ECO:0000313" key="1">
    <source>
        <dbReference type="EMBL" id="KAK8870628.1"/>
    </source>
</evidence>
<dbReference type="EMBL" id="JAPFFF010000014">
    <property type="protein sequence ID" value="KAK8870628.1"/>
    <property type="molecule type" value="Genomic_DNA"/>
</dbReference>
<proteinExistence type="predicted"/>
<evidence type="ECO:0000313" key="2">
    <source>
        <dbReference type="Proteomes" id="UP001470230"/>
    </source>
</evidence>
<comment type="caution">
    <text evidence="1">The sequence shown here is derived from an EMBL/GenBank/DDBJ whole genome shotgun (WGS) entry which is preliminary data.</text>
</comment>
<dbReference type="SUPFAM" id="SSF52058">
    <property type="entry name" value="L domain-like"/>
    <property type="match status" value="3"/>
</dbReference>
<dbReference type="Pfam" id="PF13306">
    <property type="entry name" value="LRR_5"/>
    <property type="match status" value="4"/>
</dbReference>
<dbReference type="InterPro" id="IPR032675">
    <property type="entry name" value="LRR_dom_sf"/>
</dbReference>
<dbReference type="PANTHER" id="PTHR45661:SF3">
    <property type="entry name" value="IG-LIKE DOMAIN-CONTAINING PROTEIN"/>
    <property type="match status" value="1"/>
</dbReference>
<dbReference type="InterPro" id="IPR053139">
    <property type="entry name" value="Surface_bspA-like"/>
</dbReference>
<dbReference type="InterPro" id="IPR026906">
    <property type="entry name" value="LRR_5"/>
</dbReference>
<dbReference type="Gene3D" id="3.40.50.12480">
    <property type="match status" value="1"/>
</dbReference>
<gene>
    <name evidence="1" type="ORF">M9Y10_008515</name>
</gene>
<dbReference type="SUPFAM" id="SSF48403">
    <property type="entry name" value="Ankyrin repeat"/>
    <property type="match status" value="1"/>
</dbReference>
<dbReference type="Gene3D" id="3.80.10.10">
    <property type="entry name" value="Ribonuclease Inhibitor"/>
    <property type="match status" value="5"/>
</dbReference>
<dbReference type="InterPro" id="IPR036770">
    <property type="entry name" value="Ankyrin_rpt-contain_sf"/>
</dbReference>
<name>A0ABR2IYA3_9EUKA</name>
<organism evidence="1 2">
    <name type="scientific">Tritrichomonas musculus</name>
    <dbReference type="NCBI Taxonomy" id="1915356"/>
    <lineage>
        <taxon>Eukaryota</taxon>
        <taxon>Metamonada</taxon>
        <taxon>Parabasalia</taxon>
        <taxon>Tritrichomonadida</taxon>
        <taxon>Tritrichomonadidae</taxon>
        <taxon>Tritrichomonas</taxon>
    </lineage>
</organism>
<accession>A0ABR2IYA3</accession>
<dbReference type="PANTHER" id="PTHR45661">
    <property type="entry name" value="SURFACE ANTIGEN"/>
    <property type="match status" value="1"/>
</dbReference>
<protein>
    <submittedName>
        <fullName evidence="1">Uncharacterized protein</fullName>
    </submittedName>
</protein>
<sequence>MEIQNYIDQKKIIYTTLLDYIKDQNSMKENLEEILQNFEKANFFEKRSEFFSFLRLISKISKNHNRVQNFNEKIDNIFLFIHNKLKREFSNKGIFNIFKRNKRILLYLIENQIIEIDEFVLNDLLGQIERQYHFYFYPEIKELLSENDRKEIEDEIPYNYEEDFEKFKENRRRGENENYLCTLIRSDLVSEFIQYVNCNKISLYIIIKPSMFETNSFLMDKETTLIEYAAFFGAIQIFRFLKYNQVNVEPSIWQYAIHSNNPELIHYLEEIEISPKDESYEECLFESIKCHHNDFAYYFLNNKVDQSSTSCNETIISSCFRYFNYLFFQSDFNDNSMFYYLCQYGYVILIGIILTIHKNDYALKDSKNIDDFIYKALNENNTIQIYYLLMITKNISDIFARNNYLKEISIPNAITEIPKFAFNDCESLSKISIASSVTSIGINAFERCINLKNVSIPPSITSIKAYTFMNCTSLTHVSIPSSVTSIENHAFAYCSSLVKIAIPFSVKSIGTKAFFECSKLIKMKIPSSVNKMKKSAFEGCLSLKEIIFPPTIKLIATCLCKNCSSLEQIIIPSSVTAVKDYAFMGCKFLSKIRIFSSEIEIGLNAFDEVVSVEIIGNITALPKRMFSFCYSLKRIIIPSSITSISDNLFRNCKSLEQVTTSSVSSNDELIHLTIPSSVKSIGQGAFSGCKSLEQITIPSSVKSIGQGAFSECTSLEQISIPSSVESIGGYAFYECYNLKKVTIPSSIFSIEECTFYGCRYLRQISIPSSITIIGKNAFSKCLSLKTISIPSSVTFIDHSAFSECISLKQISMPTIINSIQSHTFYECISLTEVTIPSSVTSIEDYSFYKCTSLAEITIPSSVKSIGEFAFYECKNLIHISIPFTISKVGKKAFDKCEKSNILFVNERNSDSFFLYDKESNHLLIISQNAYIKSELQEFTDKIQQISLSQSVISIQDHGFSGCSSLTKIIIPSSVTSICVYAFNECSSLIDISIPSSVKLIGDYAFRGCKSIIEMTIPESVCFLGCGVFEGCSSLKKINLPKNFSQIGDRMFKGCASLENIEIPSSVSFISNDAFEGCSSLKKISLPFSIDINNIVLPQLVEIIKI</sequence>